<feature type="region of interest" description="Disordered" evidence="1">
    <location>
        <begin position="660"/>
        <end position="679"/>
    </location>
</feature>
<dbReference type="AlphaFoldDB" id="A0AAJ0DFZ3"/>
<protein>
    <recommendedName>
        <fullName evidence="2">VPS9 domain-containing protein</fullName>
    </recommendedName>
</protein>
<feature type="region of interest" description="Disordered" evidence="1">
    <location>
        <begin position="1"/>
        <end position="97"/>
    </location>
</feature>
<organism evidence="3 4">
    <name type="scientific">Extremus antarcticus</name>
    <dbReference type="NCBI Taxonomy" id="702011"/>
    <lineage>
        <taxon>Eukaryota</taxon>
        <taxon>Fungi</taxon>
        <taxon>Dikarya</taxon>
        <taxon>Ascomycota</taxon>
        <taxon>Pezizomycotina</taxon>
        <taxon>Dothideomycetes</taxon>
        <taxon>Dothideomycetidae</taxon>
        <taxon>Mycosphaerellales</taxon>
        <taxon>Extremaceae</taxon>
        <taxon>Extremus</taxon>
    </lineage>
</organism>
<dbReference type="GO" id="GO:0030139">
    <property type="term" value="C:endocytic vesicle"/>
    <property type="evidence" value="ECO:0007669"/>
    <property type="project" value="TreeGrafter"/>
</dbReference>
<keyword evidence="4" id="KW-1185">Reference proteome</keyword>
<dbReference type="InterPro" id="IPR037191">
    <property type="entry name" value="VPS9_dom_sf"/>
</dbReference>
<reference evidence="3" key="1">
    <citation type="submission" date="2023-04" db="EMBL/GenBank/DDBJ databases">
        <title>Black Yeasts Isolated from many extreme environments.</title>
        <authorList>
            <person name="Coleine C."/>
            <person name="Stajich J.E."/>
            <person name="Selbmann L."/>
        </authorList>
    </citation>
    <scope>NUCLEOTIDE SEQUENCE</scope>
    <source>
        <strain evidence="3">CCFEE 5312</strain>
    </source>
</reference>
<dbReference type="Gene3D" id="1.20.1050.80">
    <property type="entry name" value="VPS9 domain"/>
    <property type="match status" value="1"/>
</dbReference>
<dbReference type="InterPro" id="IPR003123">
    <property type="entry name" value="VPS9"/>
</dbReference>
<feature type="region of interest" description="Disordered" evidence="1">
    <location>
        <begin position="157"/>
        <end position="204"/>
    </location>
</feature>
<dbReference type="PANTHER" id="PTHR23101:SF97">
    <property type="entry name" value="DOMAIN PROTEIN, PUTATIVE (AFU_ORTHOLOGUE AFUA_2G10890)-RELATED"/>
    <property type="match status" value="1"/>
</dbReference>
<feature type="region of interest" description="Disordered" evidence="1">
    <location>
        <begin position="403"/>
        <end position="422"/>
    </location>
</feature>
<feature type="region of interest" description="Disordered" evidence="1">
    <location>
        <begin position="446"/>
        <end position="467"/>
    </location>
</feature>
<evidence type="ECO:0000313" key="3">
    <source>
        <dbReference type="EMBL" id="KAK3049448.1"/>
    </source>
</evidence>
<dbReference type="SUPFAM" id="SSF109993">
    <property type="entry name" value="VPS9 domain"/>
    <property type="match status" value="1"/>
</dbReference>
<dbReference type="SMART" id="SM00167">
    <property type="entry name" value="VPS9"/>
    <property type="match status" value="1"/>
</dbReference>
<feature type="domain" description="VPS9" evidence="2">
    <location>
        <begin position="246"/>
        <end position="402"/>
    </location>
</feature>
<accession>A0AAJ0DFZ3</accession>
<evidence type="ECO:0000256" key="1">
    <source>
        <dbReference type="SAM" id="MobiDB-lite"/>
    </source>
</evidence>
<dbReference type="GO" id="GO:0005829">
    <property type="term" value="C:cytosol"/>
    <property type="evidence" value="ECO:0007669"/>
    <property type="project" value="TreeGrafter"/>
</dbReference>
<dbReference type="PANTHER" id="PTHR23101">
    <property type="entry name" value="RAB GDP/GTP EXCHANGE FACTOR"/>
    <property type="match status" value="1"/>
</dbReference>
<sequence>MSTSDIMASSPRKASAPERPNLNSTNSFPRMDQGPTSPRKRATTLQSHGIPAVPEARYEGSSPEIVGKKPITDVFENNEDEEEGQPSGSGTPALKLPNAFGELPVEIRSLTERFIESLSAKVHPTPLTADALSDLFQDFYDRAAASIATHIASLSSRIGREKSSTPPTNAKASLKGRSRAGSGAKRMESSPSNSGGEMLTASEVADRRKARRLLDLKRLALEEAVEKSVCEKVYARIYKHRSSDDDARDEKLRSRTAALALVGIGLKELHVDVPDNKEVRKATEENEDEIHRSLAPAREALQRMDDEHYPLGKLQHLTDAHKSIVETLSQLFPSSSSADEILPTLIYTLITSPPEGINIVSNLNFIQRFRTASKVDGEAAYCLVNLEAAISFLETVDLSSLRADELPEGPPKSGSNPSTPTIEKTLAFPDQAVPVKAADTGISQVTVSSSDKSSSPTEAVKALPSAPRTPLNNTALLQQQRRISALVKTQTDRIEAGRNELLDTADKIYDSVHGTLENSLQFVFGRFKDRTSGGSPLPKTLEDARKLVSSPHPGDKDEDDSLNFSGRSSPALDDPLKSRNDAKMLELLGGRRQQPLRDRSVDSARSGGSGKHVAFTSGGDKPKEVLTQTPSANLFATINTINPLNRFNVNVPGFGRFGGRSGSLPAPAPGQPSPGLEKGDKLADIVESPRANGSDSALPRARAGQGDSNSDTDGLNAREALAELRRLKPPRKRFLEVSGAGELRLSEVEELLAEYRRLAKAIGEAIAS</sequence>
<feature type="region of interest" description="Disordered" evidence="1">
    <location>
        <begin position="689"/>
        <end position="717"/>
    </location>
</feature>
<feature type="region of interest" description="Disordered" evidence="1">
    <location>
        <begin position="546"/>
        <end position="626"/>
    </location>
</feature>
<dbReference type="GO" id="GO:0031267">
    <property type="term" value="F:small GTPase binding"/>
    <property type="evidence" value="ECO:0007669"/>
    <property type="project" value="TreeGrafter"/>
</dbReference>
<proteinExistence type="predicted"/>
<dbReference type="GO" id="GO:0016192">
    <property type="term" value="P:vesicle-mediated transport"/>
    <property type="evidence" value="ECO:0007669"/>
    <property type="project" value="InterPro"/>
</dbReference>
<feature type="compositionally biased region" description="Basic and acidic residues" evidence="1">
    <location>
        <begin position="574"/>
        <end position="584"/>
    </location>
</feature>
<dbReference type="Proteomes" id="UP001271007">
    <property type="component" value="Unassembled WGS sequence"/>
</dbReference>
<comment type="caution">
    <text evidence="3">The sequence shown here is derived from an EMBL/GenBank/DDBJ whole genome shotgun (WGS) entry which is preliminary data.</text>
</comment>
<gene>
    <name evidence="3" type="ORF">LTR09_009367</name>
</gene>
<dbReference type="PROSITE" id="PS51205">
    <property type="entry name" value="VPS9"/>
    <property type="match status" value="1"/>
</dbReference>
<dbReference type="Pfam" id="PF02204">
    <property type="entry name" value="VPS9"/>
    <property type="match status" value="1"/>
</dbReference>
<feature type="compositionally biased region" description="Polar residues" evidence="1">
    <location>
        <begin position="413"/>
        <end position="422"/>
    </location>
</feature>
<dbReference type="EMBL" id="JAWDJX010000040">
    <property type="protein sequence ID" value="KAK3049448.1"/>
    <property type="molecule type" value="Genomic_DNA"/>
</dbReference>
<evidence type="ECO:0000313" key="4">
    <source>
        <dbReference type="Proteomes" id="UP001271007"/>
    </source>
</evidence>
<name>A0AAJ0DFZ3_9PEZI</name>
<dbReference type="InterPro" id="IPR045046">
    <property type="entry name" value="Vps9-like"/>
</dbReference>
<evidence type="ECO:0000259" key="2">
    <source>
        <dbReference type="PROSITE" id="PS51205"/>
    </source>
</evidence>
<dbReference type="GO" id="GO:0005085">
    <property type="term" value="F:guanyl-nucleotide exchange factor activity"/>
    <property type="evidence" value="ECO:0007669"/>
    <property type="project" value="InterPro"/>
</dbReference>